<gene>
    <name evidence="2" type="ORF">ASZ90_009801</name>
</gene>
<reference evidence="2" key="1">
    <citation type="journal article" date="2015" name="Proc. Natl. Acad. Sci. U.S.A.">
        <title>Networks of energetic and metabolic interactions define dynamics in microbial communities.</title>
        <authorList>
            <person name="Embree M."/>
            <person name="Liu J.K."/>
            <person name="Al-Bassam M.M."/>
            <person name="Zengler K."/>
        </authorList>
    </citation>
    <scope>NUCLEOTIDE SEQUENCE</scope>
</reference>
<feature type="compositionally biased region" description="Polar residues" evidence="1">
    <location>
        <begin position="28"/>
        <end position="38"/>
    </location>
</feature>
<dbReference type="EMBL" id="LNQE01001189">
    <property type="protein sequence ID" value="KUG20457.1"/>
    <property type="molecule type" value="Genomic_DNA"/>
</dbReference>
<accession>A0A0W8FHX9</accession>
<feature type="region of interest" description="Disordered" evidence="1">
    <location>
        <begin position="1"/>
        <end position="38"/>
    </location>
</feature>
<comment type="caution">
    <text evidence="2">The sequence shown here is derived from an EMBL/GenBank/DDBJ whole genome shotgun (WGS) entry which is preliminary data.</text>
</comment>
<dbReference type="AlphaFoldDB" id="A0A0W8FHX9"/>
<name>A0A0W8FHX9_9ZZZZ</name>
<protein>
    <submittedName>
        <fullName evidence="2">Uncharacterized protein</fullName>
    </submittedName>
</protein>
<organism evidence="2">
    <name type="scientific">hydrocarbon metagenome</name>
    <dbReference type="NCBI Taxonomy" id="938273"/>
    <lineage>
        <taxon>unclassified sequences</taxon>
        <taxon>metagenomes</taxon>
        <taxon>ecological metagenomes</taxon>
    </lineage>
</organism>
<sequence>MPERSSAVTPSPHPESGLPTAIIRQHSRGWNQPGTMSL</sequence>
<evidence type="ECO:0000313" key="2">
    <source>
        <dbReference type="EMBL" id="KUG20457.1"/>
    </source>
</evidence>
<proteinExistence type="predicted"/>
<evidence type="ECO:0000256" key="1">
    <source>
        <dbReference type="SAM" id="MobiDB-lite"/>
    </source>
</evidence>